<organism evidence="2 3">
    <name type="scientific">Sorangium cellulosum So0157-2</name>
    <dbReference type="NCBI Taxonomy" id="1254432"/>
    <lineage>
        <taxon>Bacteria</taxon>
        <taxon>Pseudomonadati</taxon>
        <taxon>Myxococcota</taxon>
        <taxon>Polyangia</taxon>
        <taxon>Polyangiales</taxon>
        <taxon>Polyangiaceae</taxon>
        <taxon>Sorangium</taxon>
    </lineage>
</organism>
<protein>
    <submittedName>
        <fullName evidence="2">Uncharacterized protein</fullName>
    </submittedName>
</protein>
<dbReference type="RefSeq" id="WP_020734724.1">
    <property type="nucleotide sequence ID" value="NC_021658.1"/>
</dbReference>
<sequence length="388" mass="40945">MADRIRVAYENGQVLGAEQLSADQDYFRAALERRSLARDMFGVAFGLELGVVRTEARGEIVRVEPGVAFGGDGRAIVVRSPEDLSALLPGRSARDASYAVYLAYAEREEAELRGVFGDRPSERWIVEGHRIDLEAEPRPPEPAGRREGPRLSPHAALGEQRGPGQGRVRLGYVDFDGEGRASVRAAARPPHRAAPAAEPGARAEPAARAAPEPAAGVQHAGLVGAALAHPRAWRAAQGGELAVAIELDPVRGVHFHHEAVHHAQAFFTGGLVAQEGLACELQAEGDAASLPRRAVTWGETGVRPASRKEQARVLGVVASAEGTRARVVVSGAARARVTGAVRPGDWLTIGEEEGALSRAEEPRTGTLVAKALEAVEGGGEIRVLVCLG</sequence>
<dbReference type="OrthoDB" id="8948090at2"/>
<dbReference type="PATRIC" id="fig|1254432.3.peg.3106"/>
<gene>
    <name evidence="2" type="ORF">SCE1572_13785</name>
</gene>
<dbReference type="KEGG" id="scu:SCE1572_13785"/>
<dbReference type="HOGENOM" id="CLU_711518_0_0_7"/>
<evidence type="ECO:0000313" key="3">
    <source>
        <dbReference type="Proteomes" id="UP000014803"/>
    </source>
</evidence>
<name>S4XUF3_SORCE</name>
<feature type="compositionally biased region" description="Basic and acidic residues" evidence="1">
    <location>
        <begin position="132"/>
        <end position="149"/>
    </location>
</feature>
<proteinExistence type="predicted"/>
<dbReference type="EMBL" id="CP003969">
    <property type="protein sequence ID" value="AGP35505.1"/>
    <property type="molecule type" value="Genomic_DNA"/>
</dbReference>
<evidence type="ECO:0000256" key="1">
    <source>
        <dbReference type="SAM" id="MobiDB-lite"/>
    </source>
</evidence>
<feature type="compositionally biased region" description="Low complexity" evidence="1">
    <location>
        <begin position="184"/>
        <end position="213"/>
    </location>
</feature>
<accession>S4XUF3</accession>
<reference evidence="2 3" key="1">
    <citation type="journal article" date="2013" name="Sci. Rep.">
        <title>Extraordinary expansion of a Sorangium cellulosum genome from an alkaline milieu.</title>
        <authorList>
            <person name="Han K."/>
            <person name="Li Z.F."/>
            <person name="Peng R."/>
            <person name="Zhu L.P."/>
            <person name="Zhou T."/>
            <person name="Wang L.G."/>
            <person name="Li S.G."/>
            <person name="Zhang X.B."/>
            <person name="Hu W."/>
            <person name="Wu Z.H."/>
            <person name="Qin N."/>
            <person name="Li Y.Z."/>
        </authorList>
    </citation>
    <scope>NUCLEOTIDE SEQUENCE [LARGE SCALE GENOMIC DNA]</scope>
    <source>
        <strain evidence="2 3">So0157-2</strain>
    </source>
</reference>
<dbReference type="AlphaFoldDB" id="S4XUF3"/>
<feature type="region of interest" description="Disordered" evidence="1">
    <location>
        <begin position="182"/>
        <end position="213"/>
    </location>
</feature>
<feature type="region of interest" description="Disordered" evidence="1">
    <location>
        <begin position="132"/>
        <end position="168"/>
    </location>
</feature>
<dbReference type="STRING" id="1254432.SCE1572_13785"/>
<evidence type="ECO:0000313" key="2">
    <source>
        <dbReference type="EMBL" id="AGP35505.1"/>
    </source>
</evidence>
<dbReference type="Proteomes" id="UP000014803">
    <property type="component" value="Chromosome"/>
</dbReference>